<feature type="transmembrane region" description="Helical" evidence="9">
    <location>
        <begin position="430"/>
        <end position="452"/>
    </location>
</feature>
<organism evidence="10 11">
    <name type="scientific">Colletotrichum spinosum</name>
    <dbReference type="NCBI Taxonomy" id="1347390"/>
    <lineage>
        <taxon>Eukaryota</taxon>
        <taxon>Fungi</taxon>
        <taxon>Dikarya</taxon>
        <taxon>Ascomycota</taxon>
        <taxon>Pezizomycotina</taxon>
        <taxon>Sordariomycetes</taxon>
        <taxon>Hypocreomycetidae</taxon>
        <taxon>Glomerellales</taxon>
        <taxon>Glomerellaceae</taxon>
        <taxon>Colletotrichum</taxon>
        <taxon>Colletotrichum orbiculare species complex</taxon>
    </lineage>
</organism>
<dbReference type="SMART" id="SM00730">
    <property type="entry name" value="PSN"/>
    <property type="match status" value="1"/>
</dbReference>
<dbReference type="InterPro" id="IPR007369">
    <property type="entry name" value="Peptidase_A22B_SPP"/>
</dbReference>
<accession>A0A4R8PWP9</accession>
<keyword evidence="6 9" id="KW-1133">Transmembrane helix</keyword>
<reference evidence="10 11" key="1">
    <citation type="submission" date="2018-11" db="EMBL/GenBank/DDBJ databases">
        <title>Genome sequence and assembly of Colletotrichum spinosum.</title>
        <authorList>
            <person name="Gan P."/>
            <person name="Shirasu K."/>
        </authorList>
    </citation>
    <scope>NUCLEOTIDE SEQUENCE [LARGE SCALE GENOMIC DNA]</scope>
    <source>
        <strain evidence="10 11">CBS 515.97</strain>
    </source>
</reference>
<gene>
    <name evidence="10" type="primary">imp-2</name>
    <name evidence="10" type="ORF">C8035_v002723</name>
</gene>
<dbReference type="InterPro" id="IPR006639">
    <property type="entry name" value="Preselin/SPP"/>
</dbReference>
<feature type="transmembrane region" description="Helical" evidence="9">
    <location>
        <begin position="258"/>
        <end position="278"/>
    </location>
</feature>
<feature type="transmembrane region" description="Helical" evidence="9">
    <location>
        <begin position="97"/>
        <end position="115"/>
    </location>
</feature>
<dbReference type="Pfam" id="PF04258">
    <property type="entry name" value="Peptidase_A22B"/>
    <property type="match status" value="1"/>
</dbReference>
<evidence type="ECO:0000256" key="9">
    <source>
        <dbReference type="SAM" id="Phobius"/>
    </source>
</evidence>
<evidence type="ECO:0000256" key="4">
    <source>
        <dbReference type="ARBA" id="ARBA00022801"/>
    </source>
</evidence>
<feature type="transmembrane region" description="Helical" evidence="9">
    <location>
        <begin position="285"/>
        <end position="305"/>
    </location>
</feature>
<evidence type="ECO:0000256" key="7">
    <source>
        <dbReference type="ARBA" id="ARBA00023136"/>
    </source>
</evidence>
<evidence type="ECO:0000313" key="11">
    <source>
        <dbReference type="Proteomes" id="UP000295083"/>
    </source>
</evidence>
<dbReference type="GO" id="GO:0098553">
    <property type="term" value="C:lumenal side of endoplasmic reticulum membrane"/>
    <property type="evidence" value="ECO:0007669"/>
    <property type="project" value="TreeGrafter"/>
</dbReference>
<feature type="region of interest" description="Disordered" evidence="8">
    <location>
        <begin position="510"/>
        <end position="548"/>
    </location>
</feature>
<comment type="subcellular location">
    <subcellularLocation>
        <location evidence="1">Endoplasmic reticulum membrane</location>
        <topology evidence="1">Multi-pass membrane protein</topology>
    </subcellularLocation>
</comment>
<dbReference type="Proteomes" id="UP000295083">
    <property type="component" value="Unassembled WGS sequence"/>
</dbReference>
<proteinExistence type="inferred from homology"/>
<feature type="transmembrane region" description="Helical" evidence="9">
    <location>
        <begin position="325"/>
        <end position="344"/>
    </location>
</feature>
<dbReference type="AlphaFoldDB" id="A0A4R8PWP9"/>
<sequence length="568" mass="63638">MASPAVPSPATPLLDEVSSNMTSPNSTSFALSAWNAFSAAGYLTMESKLTITALAIIWIGAHGSLRRPPSAAPLKKTKSGKRRDDEPMAEGLMPSDAIVFPIMAGIMLMGLYYLIQWLQDPAILNKILRVYMSFMGVASLTTLMAHSLRVGSSFLYPGWVSEKGVLWRANEELEVFIKDKGECLPKNSPIPPAFRKFLPARANRFLWDLRHLLTDDWTVRIKVHSLIREKFHLSVNYIFGFFLAFGTVVMYYLTGSPFLSNLMGAGFCYGSFLIMSPTTFATGSLVLMGLFFYDIVMVFYTPYMITVATKLDVPIKLQFQTAAKSSMLGLGDIVVPGIVMCLALRFDLWRHYQRQITYIPTDLESKQQDATSGDVVTVSETRYRTQKATWIDITGCWGDWFWTSSWLGLFKSDESTVVPSIRGSSFRKTYFTASLIGYTLGMIVTLAMLVIFKHGQPALLYLVPGVLGSLWLTALLRGEVSEMWMYTEDGSLDTGDVVVELDAEGNVVKEVKKDGEKDDEKKAEKTEEEKKTENRVTEKQEDDKDAQRKEYSIIAFSITAPIRKPKDQ</sequence>
<feature type="region of interest" description="Disordered" evidence="8">
    <location>
        <begin position="66"/>
        <end position="89"/>
    </location>
</feature>
<evidence type="ECO:0000313" key="10">
    <source>
        <dbReference type="EMBL" id="TDZ30312.1"/>
    </source>
</evidence>
<evidence type="ECO:0000256" key="6">
    <source>
        <dbReference type="ARBA" id="ARBA00022989"/>
    </source>
</evidence>
<dbReference type="EMBL" id="QAPG01000136">
    <property type="protein sequence ID" value="TDZ30312.1"/>
    <property type="molecule type" value="Genomic_DNA"/>
</dbReference>
<dbReference type="PANTHER" id="PTHR12174:SF23">
    <property type="entry name" value="MINOR HISTOCOMPATIBILITY ANTIGEN H13"/>
    <property type="match status" value="1"/>
</dbReference>
<comment type="similarity">
    <text evidence="2">Belongs to the peptidase A22B family.</text>
</comment>
<dbReference type="GO" id="GO:0033619">
    <property type="term" value="P:membrane protein proteolysis"/>
    <property type="evidence" value="ECO:0007669"/>
    <property type="project" value="TreeGrafter"/>
</dbReference>
<keyword evidence="10" id="KW-0645">Protease</keyword>
<evidence type="ECO:0000256" key="3">
    <source>
        <dbReference type="ARBA" id="ARBA00022692"/>
    </source>
</evidence>
<keyword evidence="11" id="KW-1185">Reference proteome</keyword>
<feature type="transmembrane region" description="Helical" evidence="9">
    <location>
        <begin position="231"/>
        <end position="252"/>
    </location>
</feature>
<evidence type="ECO:0000256" key="8">
    <source>
        <dbReference type="SAM" id="MobiDB-lite"/>
    </source>
</evidence>
<dbReference type="GO" id="GO:0042500">
    <property type="term" value="F:aspartic endopeptidase activity, intramembrane cleaving"/>
    <property type="evidence" value="ECO:0007669"/>
    <property type="project" value="InterPro"/>
</dbReference>
<evidence type="ECO:0000256" key="2">
    <source>
        <dbReference type="ARBA" id="ARBA00006859"/>
    </source>
</evidence>
<keyword evidence="5" id="KW-0256">Endoplasmic reticulum</keyword>
<evidence type="ECO:0000256" key="1">
    <source>
        <dbReference type="ARBA" id="ARBA00004477"/>
    </source>
</evidence>
<comment type="caution">
    <text evidence="10">The sequence shown here is derived from an EMBL/GenBank/DDBJ whole genome shotgun (WGS) entry which is preliminary data.</text>
</comment>
<name>A0A4R8PWP9_9PEZI</name>
<keyword evidence="4" id="KW-0378">Hydrolase</keyword>
<dbReference type="GO" id="GO:0006465">
    <property type="term" value="P:signal peptide processing"/>
    <property type="evidence" value="ECO:0007669"/>
    <property type="project" value="TreeGrafter"/>
</dbReference>
<keyword evidence="3 9" id="KW-0812">Transmembrane</keyword>
<dbReference type="GO" id="GO:0098554">
    <property type="term" value="C:cytoplasmic side of endoplasmic reticulum membrane"/>
    <property type="evidence" value="ECO:0007669"/>
    <property type="project" value="TreeGrafter"/>
</dbReference>
<feature type="transmembrane region" description="Helical" evidence="9">
    <location>
        <begin position="458"/>
        <end position="476"/>
    </location>
</feature>
<keyword evidence="7 9" id="KW-0472">Membrane</keyword>
<evidence type="ECO:0000256" key="5">
    <source>
        <dbReference type="ARBA" id="ARBA00022824"/>
    </source>
</evidence>
<protein>
    <submittedName>
        <fullName evidence="10">Intramembrane protease 2</fullName>
    </submittedName>
</protein>
<dbReference type="PANTHER" id="PTHR12174">
    <property type="entry name" value="SIGNAL PEPTIDE PEPTIDASE"/>
    <property type="match status" value="1"/>
</dbReference>